<dbReference type="PANTHER" id="PTHR33198">
    <property type="entry name" value="ANK_REP_REGION DOMAIN-CONTAINING PROTEIN-RELATED"/>
    <property type="match status" value="1"/>
</dbReference>
<dbReference type="GeneID" id="112466276"/>
<sequence length="287" mass="32676">MLNQSAQLSDVGISGQLTQQPTEQASGRSTICVDFFDPKQQTFQRWLQRLEGAFKVFRIQEGQEKVAYLLHFLDVEAFGILCNRLDPEDPYQSPYDTLLNKLKEYYAPEPLKIAEIFVFQKRVHVPEESAQEYMAALQKLSLHYKFGEYLKTELRNHVVYGLRNQRIQGRFVETANLTMESTLKTASGMKLAEKGVSELKAKTAAAVDFVEADARRVKKKDDEAKHEGQQKTSKHGKNTPYKSKPQPSHNSKSNSVSCYRCGRNHLAPDCTLPRHVKCHECDGQGHL</sequence>
<protein>
    <submittedName>
        <fullName evidence="3">Uncharacterized protein LOC112466276</fullName>
    </submittedName>
</protein>
<organism evidence="2 3">
    <name type="scientific">Temnothorax curvispinosus</name>
    <dbReference type="NCBI Taxonomy" id="300111"/>
    <lineage>
        <taxon>Eukaryota</taxon>
        <taxon>Metazoa</taxon>
        <taxon>Ecdysozoa</taxon>
        <taxon>Arthropoda</taxon>
        <taxon>Hexapoda</taxon>
        <taxon>Insecta</taxon>
        <taxon>Pterygota</taxon>
        <taxon>Neoptera</taxon>
        <taxon>Endopterygota</taxon>
        <taxon>Hymenoptera</taxon>
        <taxon>Apocrita</taxon>
        <taxon>Aculeata</taxon>
        <taxon>Formicoidea</taxon>
        <taxon>Formicidae</taxon>
        <taxon>Myrmicinae</taxon>
        <taxon>Temnothorax</taxon>
    </lineage>
</organism>
<feature type="compositionally biased region" description="Basic and acidic residues" evidence="1">
    <location>
        <begin position="216"/>
        <end position="229"/>
    </location>
</feature>
<dbReference type="AlphaFoldDB" id="A0A6J1RBC0"/>
<dbReference type="RefSeq" id="XP_024890070.1">
    <property type="nucleotide sequence ID" value="XM_025034302.1"/>
</dbReference>
<dbReference type="InterPro" id="IPR036875">
    <property type="entry name" value="Znf_CCHC_sf"/>
</dbReference>
<feature type="compositionally biased region" description="Polar residues" evidence="1">
    <location>
        <begin position="245"/>
        <end position="256"/>
    </location>
</feature>
<proteinExistence type="predicted"/>
<evidence type="ECO:0000256" key="1">
    <source>
        <dbReference type="SAM" id="MobiDB-lite"/>
    </source>
</evidence>
<accession>A0A6J1RBC0</accession>
<keyword evidence="2" id="KW-1185">Reference proteome</keyword>
<feature type="region of interest" description="Disordered" evidence="1">
    <location>
        <begin position="216"/>
        <end position="256"/>
    </location>
</feature>
<dbReference type="GO" id="GO:0008270">
    <property type="term" value="F:zinc ion binding"/>
    <property type="evidence" value="ECO:0007669"/>
    <property type="project" value="InterPro"/>
</dbReference>
<dbReference type="Proteomes" id="UP000504618">
    <property type="component" value="Unplaced"/>
</dbReference>
<dbReference type="SUPFAM" id="SSF57756">
    <property type="entry name" value="Retrovirus zinc finger-like domains"/>
    <property type="match status" value="1"/>
</dbReference>
<name>A0A6J1RBC0_9HYME</name>
<evidence type="ECO:0000313" key="2">
    <source>
        <dbReference type="Proteomes" id="UP000504618"/>
    </source>
</evidence>
<evidence type="ECO:0000313" key="3">
    <source>
        <dbReference type="RefSeq" id="XP_024890070.1"/>
    </source>
</evidence>
<dbReference type="Gene3D" id="4.10.60.10">
    <property type="entry name" value="Zinc finger, CCHC-type"/>
    <property type="match status" value="1"/>
</dbReference>
<gene>
    <name evidence="3" type="primary">LOC112466276</name>
</gene>
<dbReference type="PANTHER" id="PTHR33198:SF19">
    <property type="entry name" value="CCHC-TYPE DOMAIN-CONTAINING PROTEIN"/>
    <property type="match status" value="1"/>
</dbReference>
<reference evidence="3" key="1">
    <citation type="submission" date="2025-08" db="UniProtKB">
        <authorList>
            <consortium name="RefSeq"/>
        </authorList>
    </citation>
    <scope>IDENTIFICATION</scope>
    <source>
        <tissue evidence="3">Whole body</tissue>
    </source>
</reference>
<dbReference type="OrthoDB" id="7550137at2759"/>
<dbReference type="GO" id="GO:0003676">
    <property type="term" value="F:nucleic acid binding"/>
    <property type="evidence" value="ECO:0007669"/>
    <property type="project" value="InterPro"/>
</dbReference>